<dbReference type="InterPro" id="IPR000100">
    <property type="entry name" value="RNase_P"/>
</dbReference>
<evidence type="ECO:0000256" key="7">
    <source>
        <dbReference type="NCBIfam" id="TIGR00188"/>
    </source>
</evidence>
<dbReference type="OrthoDB" id="9810867at2"/>
<organism evidence="8 9">
    <name type="scientific">Treponema maltophilum ATCC 51939</name>
    <dbReference type="NCBI Taxonomy" id="1125699"/>
    <lineage>
        <taxon>Bacteria</taxon>
        <taxon>Pseudomonadati</taxon>
        <taxon>Spirochaetota</taxon>
        <taxon>Spirochaetia</taxon>
        <taxon>Spirochaetales</taxon>
        <taxon>Treponemataceae</taxon>
        <taxon>Treponema</taxon>
    </lineage>
</organism>
<dbReference type="PANTHER" id="PTHR33992">
    <property type="entry name" value="RIBONUCLEASE P PROTEIN COMPONENT"/>
    <property type="match status" value="1"/>
</dbReference>
<proteinExistence type="inferred from homology"/>
<dbReference type="STRING" id="1125699.HMPREF9194_00037"/>
<keyword evidence="5 6" id="KW-0694">RNA-binding</keyword>
<dbReference type="GO" id="GO:0000049">
    <property type="term" value="F:tRNA binding"/>
    <property type="evidence" value="ECO:0007669"/>
    <property type="project" value="UniProtKB-UniRule"/>
</dbReference>
<dbReference type="HOGENOM" id="CLU_117179_9_4_12"/>
<gene>
    <name evidence="6" type="primary">rnpA</name>
    <name evidence="8" type="ORF">HMPREF9194_00037</name>
</gene>
<dbReference type="Pfam" id="PF00825">
    <property type="entry name" value="Ribonuclease_P"/>
    <property type="match status" value="1"/>
</dbReference>
<comment type="catalytic activity">
    <reaction evidence="6">
        <text>Endonucleolytic cleavage of RNA, removing 5'-extranucleotides from tRNA precursor.</text>
        <dbReference type="EC" id="3.1.26.5"/>
    </reaction>
</comment>
<comment type="function">
    <text evidence="6">RNaseP catalyzes the removal of the 5'-leader sequence from pre-tRNA to produce the mature 5'-terminus. It can also cleave other RNA substrates such as 4.5S RNA. The protein component plays an auxiliary but essential role in vivo by binding to the 5'-leader sequence and broadening the substrate specificity of the ribozyme.</text>
</comment>
<sequence>MEIKPRKTGSFGANERIKKSGDIQRLFKKGKRVHTAGAKLFFLFTGTDANRIAFALPRGFGNAVQRNRSKRLSREAYRLLRADMRAGYDMVLLVYPGSDSLEKRCAEMRDLCGKAGLFV</sequence>
<keyword evidence="3 6" id="KW-0255">Endonuclease</keyword>
<evidence type="ECO:0000256" key="1">
    <source>
        <dbReference type="ARBA" id="ARBA00022694"/>
    </source>
</evidence>
<accession>S3L5I6</accession>
<dbReference type="EMBL" id="ATFF01000002">
    <property type="protein sequence ID" value="EPF32049.1"/>
    <property type="molecule type" value="Genomic_DNA"/>
</dbReference>
<evidence type="ECO:0000256" key="6">
    <source>
        <dbReference type="HAMAP-Rule" id="MF_00227"/>
    </source>
</evidence>
<dbReference type="PATRIC" id="fig|1125699.3.peg.34"/>
<evidence type="ECO:0000313" key="8">
    <source>
        <dbReference type="EMBL" id="EPF32049.1"/>
    </source>
</evidence>
<comment type="subunit">
    <text evidence="6">Consists of a catalytic RNA component (M1 or rnpB) and a protein subunit.</text>
</comment>
<keyword evidence="1 6" id="KW-0819">tRNA processing</keyword>
<dbReference type="AlphaFoldDB" id="S3L5I6"/>
<comment type="caution">
    <text evidence="8">The sequence shown here is derived from an EMBL/GenBank/DDBJ whole genome shotgun (WGS) entry which is preliminary data.</text>
</comment>
<evidence type="ECO:0000256" key="2">
    <source>
        <dbReference type="ARBA" id="ARBA00022722"/>
    </source>
</evidence>
<dbReference type="HAMAP" id="MF_00227">
    <property type="entry name" value="RNase_P"/>
    <property type="match status" value="1"/>
</dbReference>
<keyword evidence="9" id="KW-1185">Reference proteome</keyword>
<keyword evidence="4 6" id="KW-0378">Hydrolase</keyword>
<dbReference type="SUPFAM" id="SSF54211">
    <property type="entry name" value="Ribosomal protein S5 domain 2-like"/>
    <property type="match status" value="1"/>
</dbReference>
<dbReference type="eggNOG" id="COG0594">
    <property type="taxonomic scope" value="Bacteria"/>
</dbReference>
<evidence type="ECO:0000256" key="3">
    <source>
        <dbReference type="ARBA" id="ARBA00022759"/>
    </source>
</evidence>
<dbReference type="Gene3D" id="3.30.230.10">
    <property type="match status" value="1"/>
</dbReference>
<dbReference type="GO" id="GO:0030677">
    <property type="term" value="C:ribonuclease P complex"/>
    <property type="evidence" value="ECO:0007669"/>
    <property type="project" value="TreeGrafter"/>
</dbReference>
<evidence type="ECO:0000256" key="4">
    <source>
        <dbReference type="ARBA" id="ARBA00022801"/>
    </source>
</evidence>
<protein>
    <recommendedName>
        <fullName evidence="6 7">Ribonuclease P protein component</fullName>
        <shortName evidence="6">RNase P protein</shortName>
        <shortName evidence="6">RNaseP protein</shortName>
        <ecNumber evidence="6 7">3.1.26.5</ecNumber>
    </recommendedName>
    <alternativeName>
        <fullName evidence="6">Protein C5</fullName>
    </alternativeName>
</protein>
<dbReference type="PANTHER" id="PTHR33992:SF1">
    <property type="entry name" value="RIBONUCLEASE P PROTEIN COMPONENT"/>
    <property type="match status" value="1"/>
</dbReference>
<dbReference type="RefSeq" id="WP_016524346.1">
    <property type="nucleotide sequence ID" value="NZ_KE332518.1"/>
</dbReference>
<dbReference type="GO" id="GO:0042781">
    <property type="term" value="F:3'-tRNA processing endoribonuclease activity"/>
    <property type="evidence" value="ECO:0007669"/>
    <property type="project" value="TreeGrafter"/>
</dbReference>
<evidence type="ECO:0000313" key="9">
    <source>
        <dbReference type="Proteomes" id="UP000014541"/>
    </source>
</evidence>
<dbReference type="EC" id="3.1.26.5" evidence="6 7"/>
<dbReference type="InterPro" id="IPR014721">
    <property type="entry name" value="Ribsml_uS5_D2-typ_fold_subgr"/>
</dbReference>
<reference evidence="8 9" key="1">
    <citation type="submission" date="2013-04" db="EMBL/GenBank/DDBJ databases">
        <title>The Genome Sequence of Treponema maltophilum ATCC 51939.</title>
        <authorList>
            <consortium name="The Broad Institute Genomics Platform"/>
            <person name="Earl A."/>
            <person name="Ward D."/>
            <person name="Feldgarden M."/>
            <person name="Gevers D."/>
            <person name="Leonetti C."/>
            <person name="Blanton J.M."/>
            <person name="Dewhirst F.E."/>
            <person name="Izard J."/>
            <person name="Walker B."/>
            <person name="Young S."/>
            <person name="Zeng Q."/>
            <person name="Gargeya S."/>
            <person name="Fitzgerald M."/>
            <person name="Haas B."/>
            <person name="Abouelleil A."/>
            <person name="Allen A.W."/>
            <person name="Alvarado L."/>
            <person name="Arachchi H.M."/>
            <person name="Berlin A.M."/>
            <person name="Chapman S.B."/>
            <person name="Gainer-Dewar J."/>
            <person name="Goldberg J."/>
            <person name="Griggs A."/>
            <person name="Gujja S."/>
            <person name="Hansen M."/>
            <person name="Howarth C."/>
            <person name="Imamovic A."/>
            <person name="Ireland A."/>
            <person name="Larimer J."/>
            <person name="McCowan C."/>
            <person name="Murphy C."/>
            <person name="Pearson M."/>
            <person name="Poon T.W."/>
            <person name="Priest M."/>
            <person name="Roberts A."/>
            <person name="Saif S."/>
            <person name="Shea T."/>
            <person name="Sisk P."/>
            <person name="Sykes S."/>
            <person name="Wortman J."/>
            <person name="Nusbaum C."/>
            <person name="Birren B."/>
        </authorList>
    </citation>
    <scope>NUCLEOTIDE SEQUENCE [LARGE SCALE GENOMIC DNA]</scope>
    <source>
        <strain evidence="8 9">ATCC 51939</strain>
    </source>
</reference>
<keyword evidence="2 6" id="KW-0540">Nuclease</keyword>
<name>S3L5I6_TREMA</name>
<dbReference type="InterPro" id="IPR020568">
    <property type="entry name" value="Ribosomal_Su5_D2-typ_SF"/>
</dbReference>
<comment type="similarity">
    <text evidence="6">Belongs to the RnpA family.</text>
</comment>
<dbReference type="NCBIfam" id="TIGR00188">
    <property type="entry name" value="rnpA"/>
    <property type="match status" value="1"/>
</dbReference>
<evidence type="ECO:0000256" key="5">
    <source>
        <dbReference type="ARBA" id="ARBA00022884"/>
    </source>
</evidence>
<dbReference type="Proteomes" id="UP000014541">
    <property type="component" value="Unassembled WGS sequence"/>
</dbReference>
<dbReference type="GO" id="GO:0001682">
    <property type="term" value="P:tRNA 5'-leader removal"/>
    <property type="evidence" value="ECO:0007669"/>
    <property type="project" value="UniProtKB-UniRule"/>
</dbReference>
<dbReference type="GO" id="GO:0004526">
    <property type="term" value="F:ribonuclease P activity"/>
    <property type="evidence" value="ECO:0007669"/>
    <property type="project" value="UniProtKB-UniRule"/>
</dbReference>